<dbReference type="AlphaFoldDB" id="A0AAD7ATC6"/>
<gene>
    <name evidence="1" type="ORF">DFH08DRAFT_725606</name>
</gene>
<dbReference type="Proteomes" id="UP001218218">
    <property type="component" value="Unassembled WGS sequence"/>
</dbReference>
<organism evidence="1 2">
    <name type="scientific">Mycena albidolilacea</name>
    <dbReference type="NCBI Taxonomy" id="1033008"/>
    <lineage>
        <taxon>Eukaryota</taxon>
        <taxon>Fungi</taxon>
        <taxon>Dikarya</taxon>
        <taxon>Basidiomycota</taxon>
        <taxon>Agaricomycotina</taxon>
        <taxon>Agaricomycetes</taxon>
        <taxon>Agaricomycetidae</taxon>
        <taxon>Agaricales</taxon>
        <taxon>Marasmiineae</taxon>
        <taxon>Mycenaceae</taxon>
        <taxon>Mycena</taxon>
    </lineage>
</organism>
<feature type="non-terminal residue" evidence="1">
    <location>
        <position position="1"/>
    </location>
</feature>
<comment type="caution">
    <text evidence="1">The sequence shown here is derived from an EMBL/GenBank/DDBJ whole genome shotgun (WGS) entry which is preliminary data.</text>
</comment>
<accession>A0AAD7ATC6</accession>
<dbReference type="EMBL" id="JARIHO010000001">
    <property type="protein sequence ID" value="KAJ7367606.1"/>
    <property type="molecule type" value="Genomic_DNA"/>
</dbReference>
<proteinExistence type="predicted"/>
<protein>
    <submittedName>
        <fullName evidence="1">Uncharacterized protein</fullName>
    </submittedName>
</protein>
<keyword evidence="2" id="KW-1185">Reference proteome</keyword>
<reference evidence="1" key="1">
    <citation type="submission" date="2023-03" db="EMBL/GenBank/DDBJ databases">
        <title>Massive genome expansion in bonnet fungi (Mycena s.s.) driven by repeated elements and novel gene families across ecological guilds.</title>
        <authorList>
            <consortium name="Lawrence Berkeley National Laboratory"/>
            <person name="Harder C.B."/>
            <person name="Miyauchi S."/>
            <person name="Viragh M."/>
            <person name="Kuo A."/>
            <person name="Thoen E."/>
            <person name="Andreopoulos B."/>
            <person name="Lu D."/>
            <person name="Skrede I."/>
            <person name="Drula E."/>
            <person name="Henrissat B."/>
            <person name="Morin E."/>
            <person name="Kohler A."/>
            <person name="Barry K."/>
            <person name="LaButti K."/>
            <person name="Morin E."/>
            <person name="Salamov A."/>
            <person name="Lipzen A."/>
            <person name="Mereny Z."/>
            <person name="Hegedus B."/>
            <person name="Baldrian P."/>
            <person name="Stursova M."/>
            <person name="Weitz H."/>
            <person name="Taylor A."/>
            <person name="Grigoriev I.V."/>
            <person name="Nagy L.G."/>
            <person name="Martin F."/>
            <person name="Kauserud H."/>
        </authorList>
    </citation>
    <scope>NUCLEOTIDE SEQUENCE</scope>
    <source>
        <strain evidence="1">CBHHK002</strain>
    </source>
</reference>
<evidence type="ECO:0000313" key="2">
    <source>
        <dbReference type="Proteomes" id="UP001218218"/>
    </source>
</evidence>
<name>A0AAD7ATC6_9AGAR</name>
<sequence length="136" mass="15839">LSQANHVSSQLQITSNYEEYRWIEEIQFYCYLPETLPSGYLFLCPLKNLQTTEAGFQLTKCQAYWSLNPSGTYKLSVEEALSLGFPAPVPLKIKLRVRDWGEREYTGLRQFHQAKGFDPDSQDVARHLRYPLYQVL</sequence>
<evidence type="ECO:0000313" key="1">
    <source>
        <dbReference type="EMBL" id="KAJ7367606.1"/>
    </source>
</evidence>
<feature type="non-terminal residue" evidence="1">
    <location>
        <position position="136"/>
    </location>
</feature>